<sequence>MGDTRHDADDKLAPNHVIIWDADDKLTPNHVIKWNEQLRKRGMDSLLYGIVDMVDFQYGKDTEVVGYVKFNIGIRSCGVTNSSRSNYYDHLSGVQQENRTTDQQQDSKKETD</sequence>
<keyword evidence="3" id="KW-1185">Reference proteome</keyword>
<protein>
    <submittedName>
        <fullName evidence="2">Uncharacterized protein</fullName>
    </submittedName>
</protein>
<evidence type="ECO:0000256" key="1">
    <source>
        <dbReference type="SAM" id="MobiDB-lite"/>
    </source>
</evidence>
<proteinExistence type="predicted"/>
<feature type="region of interest" description="Disordered" evidence="1">
    <location>
        <begin position="87"/>
        <end position="112"/>
    </location>
</feature>
<feature type="compositionally biased region" description="Polar residues" evidence="1">
    <location>
        <begin position="93"/>
        <end position="104"/>
    </location>
</feature>
<organism evidence="2 3">
    <name type="scientific">Octopus vulgaris</name>
    <name type="common">Common octopus</name>
    <dbReference type="NCBI Taxonomy" id="6645"/>
    <lineage>
        <taxon>Eukaryota</taxon>
        <taxon>Metazoa</taxon>
        <taxon>Spiralia</taxon>
        <taxon>Lophotrochozoa</taxon>
        <taxon>Mollusca</taxon>
        <taxon>Cephalopoda</taxon>
        <taxon>Coleoidea</taxon>
        <taxon>Octopodiformes</taxon>
        <taxon>Octopoda</taxon>
        <taxon>Incirrata</taxon>
        <taxon>Octopodidae</taxon>
        <taxon>Octopus</taxon>
    </lineage>
</organism>
<reference evidence="2" key="1">
    <citation type="submission" date="2023-08" db="EMBL/GenBank/DDBJ databases">
        <authorList>
            <person name="Alioto T."/>
            <person name="Alioto T."/>
            <person name="Gomez Garrido J."/>
        </authorList>
    </citation>
    <scope>NUCLEOTIDE SEQUENCE</scope>
</reference>
<dbReference type="Proteomes" id="UP001162480">
    <property type="component" value="Chromosome 10"/>
</dbReference>
<evidence type="ECO:0000313" key="2">
    <source>
        <dbReference type="EMBL" id="CAI9728782.1"/>
    </source>
</evidence>
<name>A0AA36F8X5_OCTVU</name>
<accession>A0AA36F8X5</accession>
<gene>
    <name evidence="2" type="ORF">OCTVUL_1B004358</name>
</gene>
<evidence type="ECO:0000313" key="3">
    <source>
        <dbReference type="Proteomes" id="UP001162480"/>
    </source>
</evidence>
<dbReference type="AlphaFoldDB" id="A0AA36F8X5"/>
<dbReference type="EMBL" id="OX597823">
    <property type="protein sequence ID" value="CAI9728782.1"/>
    <property type="molecule type" value="Genomic_DNA"/>
</dbReference>